<dbReference type="AlphaFoldDB" id="A0A2M3ZPU3"/>
<reference evidence="3" key="1">
    <citation type="submission" date="2018-01" db="EMBL/GenBank/DDBJ databases">
        <title>An insight into the sialome of Amazonian anophelines.</title>
        <authorList>
            <person name="Ribeiro J.M."/>
            <person name="Scarpassa V."/>
            <person name="Calvo E."/>
        </authorList>
    </citation>
    <scope>NUCLEOTIDE SEQUENCE</scope>
    <source>
        <tissue evidence="3">Salivary glands</tissue>
    </source>
</reference>
<accession>A0A2M3ZPU3</accession>
<feature type="region of interest" description="Disordered" evidence="1">
    <location>
        <begin position="37"/>
        <end position="69"/>
    </location>
</feature>
<evidence type="ECO:0000313" key="3">
    <source>
        <dbReference type="EMBL" id="MBW30561.1"/>
    </source>
</evidence>
<keyword evidence="2" id="KW-0732">Signal</keyword>
<evidence type="ECO:0000256" key="1">
    <source>
        <dbReference type="SAM" id="MobiDB-lite"/>
    </source>
</evidence>
<dbReference type="EMBL" id="GGFM01009810">
    <property type="protein sequence ID" value="MBW30561.1"/>
    <property type="molecule type" value="Transcribed_RNA"/>
</dbReference>
<feature type="signal peptide" evidence="2">
    <location>
        <begin position="1"/>
        <end position="16"/>
    </location>
</feature>
<organism evidence="3">
    <name type="scientific">Anopheles braziliensis</name>
    <dbReference type="NCBI Taxonomy" id="58242"/>
    <lineage>
        <taxon>Eukaryota</taxon>
        <taxon>Metazoa</taxon>
        <taxon>Ecdysozoa</taxon>
        <taxon>Arthropoda</taxon>
        <taxon>Hexapoda</taxon>
        <taxon>Insecta</taxon>
        <taxon>Pterygota</taxon>
        <taxon>Neoptera</taxon>
        <taxon>Endopterygota</taxon>
        <taxon>Diptera</taxon>
        <taxon>Nematocera</taxon>
        <taxon>Culicoidea</taxon>
        <taxon>Culicidae</taxon>
        <taxon>Anophelinae</taxon>
        <taxon>Anopheles</taxon>
    </lineage>
</organism>
<name>A0A2M3ZPU3_9DIPT</name>
<feature type="chain" id="PRO_5014986144" evidence="2">
    <location>
        <begin position="17"/>
        <end position="69"/>
    </location>
</feature>
<sequence>MLFAVAVVTCCRCCRCWSTAFATASQAPTVYESIYSRSRSGTRGPHKLDQDRSTISRLVGRSVGRSMTH</sequence>
<proteinExistence type="predicted"/>
<evidence type="ECO:0000256" key="2">
    <source>
        <dbReference type="SAM" id="SignalP"/>
    </source>
</evidence>
<protein>
    <submittedName>
        <fullName evidence="3">Putative secreted peptide</fullName>
    </submittedName>
</protein>